<feature type="region of interest" description="Disordered" evidence="1">
    <location>
        <begin position="122"/>
        <end position="157"/>
    </location>
</feature>
<dbReference type="Proteomes" id="UP000799440">
    <property type="component" value="Unassembled WGS sequence"/>
</dbReference>
<dbReference type="InterPro" id="IPR009072">
    <property type="entry name" value="Histone-fold"/>
</dbReference>
<dbReference type="AlphaFoldDB" id="A0A6A6VJB4"/>
<dbReference type="InterPro" id="IPR018465">
    <property type="entry name" value="Scm3/HJURP"/>
</dbReference>
<feature type="compositionally biased region" description="Polar residues" evidence="1">
    <location>
        <begin position="122"/>
        <end position="135"/>
    </location>
</feature>
<dbReference type="Gene3D" id="1.10.20.10">
    <property type="entry name" value="Histone, subunit A"/>
    <property type="match status" value="1"/>
</dbReference>
<sequence length="642" mass="69917">MEPPKKRPRTSLAPAADDDDPALTVLRDKNASTLAAKWQNIFNKATELPENEVDVIDMVTGTVVVDNGHMRRLESDPRAWETADLLGGFVADYAHRLDDDNDIDELGHPEPPISRVLVKRTPQPTDATQACASSPPTTPDRLNKLDTPLSGASPDTPPGLSNIMPAMGPLISMPLPQNVDELSTWTSNLTKTFAELMQLAATSIEDRKTQMTMQTARDKITPGPDQDWWFPELPPRRKNSIMTPKGYPERRSKPQSKFQSRTDSKRAKAGYCTRRKALSMDGHSPQAGCVTGLLSPSTDNSRQSEHDTGSQESGTFVPPQPTSQLRLPTPQSMQRSDGIDCAVEDDAFELAQTTDGTAASIYDDEDLDLLSIAGDDEDLGTIGISEGTLTTDPISAKLGSSPIAAQPTPSKRYPRVEVRIPVVRTETARADVDAARFVIPESSPVELDMEEPVDPSPAFDEADLDIVPAVETDIPEAGASVSLHTYMEVEQHDDLEAIVEVADSVEPLEPVEDPVSFPEPVEGPVSLAPALLMTTDIDELAIEFESPVTPQIKREPSLPLPLSFIPTTLPSTPKSQTPRRATPSSGTSGKQKLSRSQLRRAAHAQWAKTPATRRSRKSLPSLSVKRRFEKGSGEDSEDELAW</sequence>
<evidence type="ECO:0000313" key="2">
    <source>
        <dbReference type="EMBL" id="KAF2750708.1"/>
    </source>
</evidence>
<dbReference type="Pfam" id="PF10384">
    <property type="entry name" value="Scm3"/>
    <property type="match status" value="1"/>
</dbReference>
<dbReference type="GO" id="GO:0005634">
    <property type="term" value="C:nucleus"/>
    <property type="evidence" value="ECO:0007669"/>
    <property type="project" value="InterPro"/>
</dbReference>
<organism evidence="2 3">
    <name type="scientific">Sporormia fimetaria CBS 119925</name>
    <dbReference type="NCBI Taxonomy" id="1340428"/>
    <lineage>
        <taxon>Eukaryota</taxon>
        <taxon>Fungi</taxon>
        <taxon>Dikarya</taxon>
        <taxon>Ascomycota</taxon>
        <taxon>Pezizomycotina</taxon>
        <taxon>Dothideomycetes</taxon>
        <taxon>Pleosporomycetidae</taxon>
        <taxon>Pleosporales</taxon>
        <taxon>Sporormiaceae</taxon>
        <taxon>Sporormia</taxon>
    </lineage>
</organism>
<name>A0A6A6VJB4_9PLEO</name>
<reference evidence="2" key="1">
    <citation type="journal article" date="2020" name="Stud. Mycol.">
        <title>101 Dothideomycetes genomes: a test case for predicting lifestyles and emergence of pathogens.</title>
        <authorList>
            <person name="Haridas S."/>
            <person name="Albert R."/>
            <person name="Binder M."/>
            <person name="Bloem J."/>
            <person name="Labutti K."/>
            <person name="Salamov A."/>
            <person name="Andreopoulos B."/>
            <person name="Baker S."/>
            <person name="Barry K."/>
            <person name="Bills G."/>
            <person name="Bluhm B."/>
            <person name="Cannon C."/>
            <person name="Castanera R."/>
            <person name="Culley D."/>
            <person name="Daum C."/>
            <person name="Ezra D."/>
            <person name="Gonzalez J."/>
            <person name="Henrissat B."/>
            <person name="Kuo A."/>
            <person name="Liang C."/>
            <person name="Lipzen A."/>
            <person name="Lutzoni F."/>
            <person name="Magnuson J."/>
            <person name="Mondo S."/>
            <person name="Nolan M."/>
            <person name="Ohm R."/>
            <person name="Pangilinan J."/>
            <person name="Park H.-J."/>
            <person name="Ramirez L."/>
            <person name="Alfaro M."/>
            <person name="Sun H."/>
            <person name="Tritt A."/>
            <person name="Yoshinaga Y."/>
            <person name="Zwiers L.-H."/>
            <person name="Turgeon B."/>
            <person name="Goodwin S."/>
            <person name="Spatafora J."/>
            <person name="Crous P."/>
            <person name="Grigoriev I."/>
        </authorList>
    </citation>
    <scope>NUCLEOTIDE SEQUENCE</scope>
    <source>
        <strain evidence="2">CBS 119925</strain>
    </source>
</reference>
<dbReference type="EMBL" id="MU006563">
    <property type="protein sequence ID" value="KAF2750708.1"/>
    <property type="molecule type" value="Genomic_DNA"/>
</dbReference>
<feature type="compositionally biased region" description="Polar residues" evidence="1">
    <location>
        <begin position="565"/>
        <end position="596"/>
    </location>
</feature>
<feature type="compositionally biased region" description="Polar residues" evidence="1">
    <location>
        <begin position="322"/>
        <end position="335"/>
    </location>
</feature>
<accession>A0A6A6VJB4</accession>
<evidence type="ECO:0000313" key="3">
    <source>
        <dbReference type="Proteomes" id="UP000799440"/>
    </source>
</evidence>
<dbReference type="GO" id="GO:0042393">
    <property type="term" value="F:histone binding"/>
    <property type="evidence" value="ECO:0007669"/>
    <property type="project" value="InterPro"/>
</dbReference>
<dbReference type="OrthoDB" id="2420608at2759"/>
<gene>
    <name evidence="2" type="ORF">M011DRAFT_464532</name>
</gene>
<feature type="region of interest" description="Disordered" evidence="1">
    <location>
        <begin position="217"/>
        <end position="336"/>
    </location>
</feature>
<feature type="region of interest" description="Disordered" evidence="1">
    <location>
        <begin position="552"/>
        <end position="642"/>
    </location>
</feature>
<dbReference type="GO" id="GO:0046982">
    <property type="term" value="F:protein heterodimerization activity"/>
    <property type="evidence" value="ECO:0007669"/>
    <property type="project" value="InterPro"/>
</dbReference>
<proteinExistence type="predicted"/>
<protein>
    <submittedName>
        <fullName evidence="2">Uncharacterized protein</fullName>
    </submittedName>
</protein>
<evidence type="ECO:0000256" key="1">
    <source>
        <dbReference type="SAM" id="MobiDB-lite"/>
    </source>
</evidence>
<keyword evidence="3" id="KW-1185">Reference proteome</keyword>
<feature type="region of interest" description="Disordered" evidence="1">
    <location>
        <begin position="1"/>
        <end position="23"/>
    </location>
</feature>